<dbReference type="InterPro" id="IPR051727">
    <property type="entry name" value="DnaJ_C3_Co-chaperones"/>
</dbReference>
<proteinExistence type="predicted"/>
<dbReference type="Proteomes" id="UP000593565">
    <property type="component" value="Unassembled WGS sequence"/>
</dbReference>
<protein>
    <submittedName>
        <fullName evidence="3">Uncharacterized protein</fullName>
    </submittedName>
</protein>
<dbReference type="EMBL" id="JAAGNN010000012">
    <property type="protein sequence ID" value="KAF4082565.1"/>
    <property type="molecule type" value="Genomic_DNA"/>
</dbReference>
<keyword evidence="2" id="KW-0732">Signal</keyword>
<accession>A0A7J6AHZ6</accession>
<feature type="signal peptide" evidence="2">
    <location>
        <begin position="1"/>
        <end position="30"/>
    </location>
</feature>
<feature type="chain" id="PRO_5029901533" evidence="2">
    <location>
        <begin position="31"/>
        <end position="111"/>
    </location>
</feature>
<evidence type="ECO:0000313" key="4">
    <source>
        <dbReference type="Proteomes" id="UP000593565"/>
    </source>
</evidence>
<reference evidence="3 4" key="1">
    <citation type="submission" date="2020-02" db="EMBL/GenBank/DDBJ databases">
        <title>A chromosome-scale genome assembly of the black bullhead catfish (Ameiurus melas).</title>
        <authorList>
            <person name="Wen M."/>
            <person name="Zham M."/>
            <person name="Cabau C."/>
            <person name="Klopp C."/>
            <person name="Donnadieu C."/>
            <person name="Roques C."/>
            <person name="Bouchez O."/>
            <person name="Lampietro C."/>
            <person name="Jouanno E."/>
            <person name="Herpin A."/>
            <person name="Louis A."/>
            <person name="Berthelot C."/>
            <person name="Parey E."/>
            <person name="Roest-Crollius H."/>
            <person name="Braasch I."/>
            <person name="Postlethwait J."/>
            <person name="Robinson-Rechavi M."/>
            <person name="Echchiki A."/>
            <person name="Begum T."/>
            <person name="Montfort J."/>
            <person name="Schartl M."/>
            <person name="Bobe J."/>
            <person name="Guiguen Y."/>
        </authorList>
    </citation>
    <scope>NUCLEOTIDE SEQUENCE [LARGE SCALE GENOMIC DNA]</scope>
    <source>
        <strain evidence="3">M_S1</strain>
        <tissue evidence="3">Blood</tissue>
    </source>
</reference>
<comment type="caution">
    <text evidence="3">The sequence shown here is derived from an EMBL/GenBank/DDBJ whole genome shotgun (WGS) entry which is preliminary data.</text>
</comment>
<feature type="repeat" description="TPR" evidence="1">
    <location>
        <begin position="36"/>
        <end position="69"/>
    </location>
</feature>
<dbReference type="InterPro" id="IPR019734">
    <property type="entry name" value="TPR_rpt"/>
</dbReference>
<gene>
    <name evidence="3" type="ORF">AMELA_G00152900</name>
</gene>
<evidence type="ECO:0000256" key="1">
    <source>
        <dbReference type="PROSITE-ProRule" id="PRU00339"/>
    </source>
</evidence>
<dbReference type="PANTHER" id="PTHR44140">
    <property type="entry name" value="LD25575P"/>
    <property type="match status" value="1"/>
</dbReference>
<dbReference type="SUPFAM" id="SSF48452">
    <property type="entry name" value="TPR-like"/>
    <property type="match status" value="1"/>
</dbReference>
<dbReference type="GO" id="GO:0051087">
    <property type="term" value="F:protein-folding chaperone binding"/>
    <property type="evidence" value="ECO:0007669"/>
    <property type="project" value="TreeGrafter"/>
</dbReference>
<dbReference type="PROSITE" id="PS50005">
    <property type="entry name" value="TPR"/>
    <property type="match status" value="1"/>
</dbReference>
<keyword evidence="1" id="KW-0802">TPR repeat</keyword>
<dbReference type="Pfam" id="PF14559">
    <property type="entry name" value="TPR_19"/>
    <property type="match status" value="1"/>
</dbReference>
<dbReference type="GO" id="GO:0034975">
    <property type="term" value="P:protein folding in endoplasmic reticulum"/>
    <property type="evidence" value="ECO:0007669"/>
    <property type="project" value="TreeGrafter"/>
</dbReference>
<dbReference type="PANTHER" id="PTHR44140:SF2">
    <property type="entry name" value="LD25575P"/>
    <property type="match status" value="1"/>
</dbReference>
<sequence>MVLFYPIICHCIFTLLSPGLSLLLIKGVLCRGENSVEKHLEMGKKLLAAGQLADALSHLHAAVDGDPKNYLAYYRRSTVYLATGKSKSALADLCKVLDLKSDFTSVSFTPW</sequence>
<name>A0A7J6AHZ6_AMEME</name>
<dbReference type="AlphaFoldDB" id="A0A7J6AHZ6"/>
<organism evidence="3 4">
    <name type="scientific">Ameiurus melas</name>
    <name type="common">Black bullhead</name>
    <name type="synonym">Silurus melas</name>
    <dbReference type="NCBI Taxonomy" id="219545"/>
    <lineage>
        <taxon>Eukaryota</taxon>
        <taxon>Metazoa</taxon>
        <taxon>Chordata</taxon>
        <taxon>Craniata</taxon>
        <taxon>Vertebrata</taxon>
        <taxon>Euteleostomi</taxon>
        <taxon>Actinopterygii</taxon>
        <taxon>Neopterygii</taxon>
        <taxon>Teleostei</taxon>
        <taxon>Ostariophysi</taxon>
        <taxon>Siluriformes</taxon>
        <taxon>Ictaluridae</taxon>
        <taxon>Ameiurus</taxon>
    </lineage>
</organism>
<dbReference type="Gene3D" id="1.25.40.10">
    <property type="entry name" value="Tetratricopeptide repeat domain"/>
    <property type="match status" value="1"/>
</dbReference>
<dbReference type="SMART" id="SM00028">
    <property type="entry name" value="TPR"/>
    <property type="match status" value="2"/>
</dbReference>
<evidence type="ECO:0000256" key="2">
    <source>
        <dbReference type="SAM" id="SignalP"/>
    </source>
</evidence>
<dbReference type="GO" id="GO:0005783">
    <property type="term" value="C:endoplasmic reticulum"/>
    <property type="evidence" value="ECO:0007669"/>
    <property type="project" value="TreeGrafter"/>
</dbReference>
<evidence type="ECO:0000313" key="3">
    <source>
        <dbReference type="EMBL" id="KAF4082565.1"/>
    </source>
</evidence>
<dbReference type="GO" id="GO:0051787">
    <property type="term" value="F:misfolded protein binding"/>
    <property type="evidence" value="ECO:0007669"/>
    <property type="project" value="TreeGrafter"/>
</dbReference>
<dbReference type="InterPro" id="IPR011990">
    <property type="entry name" value="TPR-like_helical_dom_sf"/>
</dbReference>
<keyword evidence="4" id="KW-1185">Reference proteome</keyword>